<accession>U2R9S6</accession>
<dbReference type="EMBL" id="ACVN02000308">
    <property type="protein sequence ID" value="ERK50363.1"/>
    <property type="molecule type" value="Genomic_DNA"/>
</dbReference>
<gene>
    <name evidence="1" type="ORF">HMPREF0682_0665</name>
</gene>
<dbReference type="OrthoDB" id="5793358at2"/>
<dbReference type="GeneID" id="95360802"/>
<comment type="caution">
    <text evidence="1">The sequence shown here is derived from an EMBL/GenBank/DDBJ whole genome shotgun (WGS) entry which is preliminary data.</text>
</comment>
<name>U2R9S6_9ACTN</name>
<dbReference type="AlphaFoldDB" id="U2R9S6"/>
<evidence type="ECO:0000313" key="1">
    <source>
        <dbReference type="EMBL" id="ERK50363.1"/>
    </source>
</evidence>
<evidence type="ECO:0008006" key="3">
    <source>
        <dbReference type="Google" id="ProtNLM"/>
    </source>
</evidence>
<reference evidence="1" key="1">
    <citation type="submission" date="2013-08" db="EMBL/GenBank/DDBJ databases">
        <authorList>
            <person name="Durkin A.S."/>
            <person name="Haft D.R."/>
            <person name="McCorrison J."/>
            <person name="Torralba M."/>
            <person name="Gillis M."/>
            <person name="Haft D.H."/>
            <person name="Methe B."/>
            <person name="Sutton G."/>
            <person name="Nelson K.E."/>
        </authorList>
    </citation>
    <scope>NUCLEOTIDE SEQUENCE [LARGE SCALE GENOMIC DNA]</scope>
    <source>
        <strain evidence="1">F0233</strain>
    </source>
</reference>
<dbReference type="RefSeq" id="WP_021798767.1">
    <property type="nucleotide sequence ID" value="NZ_ACVN02000308.1"/>
</dbReference>
<evidence type="ECO:0000313" key="2">
    <source>
        <dbReference type="Proteomes" id="UP000017052"/>
    </source>
</evidence>
<sequence>MSSATLTYGPARRAIEPFDEAFIEATHGYTARRAMPNPETRDEWDAFLAQLRVDEDDYAARRNTRGLQAVLDRILGFGRGGRAQRLEVDADELLASELVRLAALDPRWGFLQMSRTASGVVVPQHMVVGPGGVFLLNAKNHPGAKLFVEGDVFRVNGQDRPYISTSRQNASRAMDLMSRDSGIDLGVTGVLVPVKDRRLVIQQAPDDVAVIERNGLAEWLLNKPEELSEHRVITSYTIVSEVTGWGVLGDR</sequence>
<keyword evidence="2" id="KW-1185">Reference proteome</keyword>
<protein>
    <recommendedName>
        <fullName evidence="3">NERD domain-containing protein</fullName>
    </recommendedName>
</protein>
<proteinExistence type="predicted"/>
<organism evidence="1 2">
    <name type="scientific">Propionibacterium acidifaciens F0233</name>
    <dbReference type="NCBI Taxonomy" id="553198"/>
    <lineage>
        <taxon>Bacteria</taxon>
        <taxon>Bacillati</taxon>
        <taxon>Actinomycetota</taxon>
        <taxon>Actinomycetes</taxon>
        <taxon>Propionibacteriales</taxon>
        <taxon>Propionibacteriaceae</taxon>
        <taxon>Propionibacterium</taxon>
    </lineage>
</organism>
<dbReference type="Proteomes" id="UP000017052">
    <property type="component" value="Unassembled WGS sequence"/>
</dbReference>